<feature type="region of interest" description="Disordered" evidence="1">
    <location>
        <begin position="569"/>
        <end position="626"/>
    </location>
</feature>
<dbReference type="OrthoDB" id="4349954at2759"/>
<dbReference type="RefSeq" id="XP_025362303.1">
    <property type="nucleotide sequence ID" value="XM_025509182.1"/>
</dbReference>
<proteinExistence type="predicted"/>
<keyword evidence="3" id="KW-1185">Reference proteome</keyword>
<accession>A0A316UTK6</accession>
<evidence type="ECO:0000256" key="1">
    <source>
        <dbReference type="SAM" id="MobiDB-lite"/>
    </source>
</evidence>
<dbReference type="EMBL" id="KZ819667">
    <property type="protein sequence ID" value="PWN27691.1"/>
    <property type="molecule type" value="Genomic_DNA"/>
</dbReference>
<dbReference type="STRING" id="1569628.A0A316UTK6"/>
<name>A0A316UTK6_9BASI</name>
<dbReference type="Proteomes" id="UP000245884">
    <property type="component" value="Unassembled WGS sequence"/>
</dbReference>
<feature type="compositionally biased region" description="Low complexity" evidence="1">
    <location>
        <begin position="607"/>
        <end position="616"/>
    </location>
</feature>
<dbReference type="PANTHER" id="PTHR15633">
    <property type="entry name" value="NUCLEOLAR PROTEIN 11"/>
    <property type="match status" value="1"/>
</dbReference>
<dbReference type="AlphaFoldDB" id="A0A316UTK6"/>
<dbReference type="InterPro" id="IPR042859">
    <property type="entry name" value="NOL11"/>
</dbReference>
<sequence>MPAALSGHPSLTPPTVLGSYGLPPGRAGDSLLQTSAASSSRLSHAAIGEAVKISSGTVRRARGLFATIVAGNAVTLYDAANLTPVQSFTLSPTAQPCTPPLVTLQSISKTATLRTTYVGVTSSTGQGCELWAWSERLETRAKQSASANKVVVSLAEPVASLHALASGDILARNSNGQFGMISRTTPLDAEPSQFAVFALQGEAIQSQASSSSHSVVHSLSILDSAAAAQMMANGGSLGENAVAVVVAVTSAGHSEGASSNTAKDAKKSRRRKSAMEVIDAAESSKSSRDAIAPVGELLITASIISKTDAGQAVKELGTAALAGQSAASIIDLHLYHDGKLSMLTRHGDIKLCQLSIGASGVSITPTRTTLLAHISPAPFPSRPAAVIRLSSSHLLILLHAVSGPSSGKLAALIWDTELDAVLVASDFPMLAAAGLTDDEQRIAISLARVGGSQVVVNVSYWGHTPTQEAVLSVFWALPFFIPEGSVLRHALGKGPLTKTWLRETESAAMPASKKEEGSATGLLPSQSDLLVKMQKLSSQVNEAAYTEMDILFTAWLAEEQERLRLAWEQEQAKRAQDEADEAAAANGGADEDSESEGEKAADEGGEAQRQAASASRKSNRDSPPKPQLSYSFVKALLDVALPPAKSGTSSSYARKIVSYLVERRTLSCGMFTGTEQSLIGRLRARNDWQQIVAVLRMVSDVSESELVSLLIEVLKSQRAGSNGSEGVEAKPSLESFLSLFLSLSVSRPLLRSTLHGRITQVDDVVSLIQVVTTWLQERAVEPLDLNALLVELPQSSSGKLSKNQRKRLGKEGRVKVPATPDLIQFAMDLIDVYFPLLLNSPSSLPALRALEKPLAVHLGTCEQLSLLRGPLDAFARVEADRKLAAEYEATVRHAQQQQRHRDPRIARRAAAEGGVEEKSQTGGGATVAGAMKSARLQALENSALVGPYSVETLEV</sequence>
<dbReference type="GO" id="GO:0005730">
    <property type="term" value="C:nucleolus"/>
    <property type="evidence" value="ECO:0007669"/>
    <property type="project" value="TreeGrafter"/>
</dbReference>
<feature type="region of interest" description="Disordered" evidence="1">
    <location>
        <begin position="254"/>
        <end position="281"/>
    </location>
</feature>
<dbReference type="GO" id="GO:0030490">
    <property type="term" value="P:maturation of SSU-rRNA"/>
    <property type="evidence" value="ECO:0007669"/>
    <property type="project" value="InterPro"/>
</dbReference>
<organism evidence="2 3">
    <name type="scientific">Jaminaea rosea</name>
    <dbReference type="NCBI Taxonomy" id="1569628"/>
    <lineage>
        <taxon>Eukaryota</taxon>
        <taxon>Fungi</taxon>
        <taxon>Dikarya</taxon>
        <taxon>Basidiomycota</taxon>
        <taxon>Ustilaginomycotina</taxon>
        <taxon>Exobasidiomycetes</taxon>
        <taxon>Microstromatales</taxon>
        <taxon>Microstromatales incertae sedis</taxon>
        <taxon>Jaminaea</taxon>
    </lineage>
</organism>
<gene>
    <name evidence="2" type="ORF">BDZ90DRAFT_279470</name>
</gene>
<evidence type="ECO:0000313" key="2">
    <source>
        <dbReference type="EMBL" id="PWN27691.1"/>
    </source>
</evidence>
<evidence type="ECO:0000313" key="3">
    <source>
        <dbReference type="Proteomes" id="UP000245884"/>
    </source>
</evidence>
<dbReference type="PANTHER" id="PTHR15633:SF2">
    <property type="entry name" value="NUCLEOLAR PROTEIN 11"/>
    <property type="match status" value="1"/>
</dbReference>
<reference evidence="2 3" key="1">
    <citation type="journal article" date="2018" name="Mol. Biol. Evol.">
        <title>Broad Genomic Sampling Reveals a Smut Pathogenic Ancestry of the Fungal Clade Ustilaginomycotina.</title>
        <authorList>
            <person name="Kijpornyongpan T."/>
            <person name="Mondo S.J."/>
            <person name="Barry K."/>
            <person name="Sandor L."/>
            <person name="Lee J."/>
            <person name="Lipzen A."/>
            <person name="Pangilinan J."/>
            <person name="LaButti K."/>
            <person name="Hainaut M."/>
            <person name="Henrissat B."/>
            <person name="Grigoriev I.V."/>
            <person name="Spatafora J.W."/>
            <person name="Aime M.C."/>
        </authorList>
    </citation>
    <scope>NUCLEOTIDE SEQUENCE [LARGE SCALE GENOMIC DNA]</scope>
    <source>
        <strain evidence="2 3">MCA 5214</strain>
    </source>
</reference>
<dbReference type="GO" id="GO:0003723">
    <property type="term" value="F:RNA binding"/>
    <property type="evidence" value="ECO:0007669"/>
    <property type="project" value="TreeGrafter"/>
</dbReference>
<protein>
    <submittedName>
        <fullName evidence="2">Uncharacterized protein</fullName>
    </submittedName>
</protein>
<dbReference type="GeneID" id="37031005"/>